<evidence type="ECO:0000313" key="4">
    <source>
        <dbReference type="Proteomes" id="UP001141806"/>
    </source>
</evidence>
<keyword evidence="4" id="KW-1185">Reference proteome</keyword>
<proteinExistence type="predicted"/>
<keyword evidence="2" id="KW-0812">Transmembrane</keyword>
<dbReference type="AlphaFoldDB" id="A0A9Q0L3D1"/>
<dbReference type="EMBL" id="JAMYWD010000001">
    <property type="protein sequence ID" value="KAJ4981604.1"/>
    <property type="molecule type" value="Genomic_DNA"/>
</dbReference>
<accession>A0A9Q0L3D1</accession>
<dbReference type="Proteomes" id="UP001141806">
    <property type="component" value="Unassembled WGS sequence"/>
</dbReference>
<feature type="region of interest" description="Disordered" evidence="1">
    <location>
        <begin position="1"/>
        <end position="68"/>
    </location>
</feature>
<evidence type="ECO:0000256" key="1">
    <source>
        <dbReference type="SAM" id="MobiDB-lite"/>
    </source>
</evidence>
<evidence type="ECO:0000256" key="2">
    <source>
        <dbReference type="SAM" id="Phobius"/>
    </source>
</evidence>
<gene>
    <name evidence="3" type="ORF">NE237_032441</name>
</gene>
<feature type="transmembrane region" description="Helical" evidence="2">
    <location>
        <begin position="123"/>
        <end position="146"/>
    </location>
</feature>
<feature type="transmembrane region" description="Helical" evidence="2">
    <location>
        <begin position="152"/>
        <end position="170"/>
    </location>
</feature>
<feature type="compositionally biased region" description="Basic and acidic residues" evidence="1">
    <location>
        <begin position="11"/>
        <end position="47"/>
    </location>
</feature>
<feature type="compositionally biased region" description="Polar residues" evidence="1">
    <location>
        <begin position="56"/>
        <end position="67"/>
    </location>
</feature>
<keyword evidence="2" id="KW-1133">Transmembrane helix</keyword>
<keyword evidence="2" id="KW-0472">Membrane</keyword>
<evidence type="ECO:0000313" key="3">
    <source>
        <dbReference type="EMBL" id="KAJ4981604.1"/>
    </source>
</evidence>
<protein>
    <submittedName>
        <fullName evidence="3">Uncharacterized protein</fullName>
    </submittedName>
</protein>
<sequence length="171" mass="18748">MGAADIVMQGETKEVAVKEEVGEKEEKDKGGVKELDKENVDLQEKVIQESPETDFRVSNQRTLNPSNPLRAVLEGARPRAQVPPSQPPPSSSDTHFSCAYNCSSWVSLFSWIQRNSVREWPEFMVSFIIWSSFATSMAAGILHLVFQRASTNGVGVALVAFALANALYACG</sequence>
<comment type="caution">
    <text evidence="3">The sequence shown here is derived from an EMBL/GenBank/DDBJ whole genome shotgun (WGS) entry which is preliminary data.</text>
</comment>
<organism evidence="3 4">
    <name type="scientific">Protea cynaroides</name>
    <dbReference type="NCBI Taxonomy" id="273540"/>
    <lineage>
        <taxon>Eukaryota</taxon>
        <taxon>Viridiplantae</taxon>
        <taxon>Streptophyta</taxon>
        <taxon>Embryophyta</taxon>
        <taxon>Tracheophyta</taxon>
        <taxon>Spermatophyta</taxon>
        <taxon>Magnoliopsida</taxon>
        <taxon>Proteales</taxon>
        <taxon>Proteaceae</taxon>
        <taxon>Protea</taxon>
    </lineage>
</organism>
<reference evidence="3" key="1">
    <citation type="journal article" date="2023" name="Plant J.">
        <title>The genome of the king protea, Protea cynaroides.</title>
        <authorList>
            <person name="Chang J."/>
            <person name="Duong T.A."/>
            <person name="Schoeman C."/>
            <person name="Ma X."/>
            <person name="Roodt D."/>
            <person name="Barker N."/>
            <person name="Li Z."/>
            <person name="Van de Peer Y."/>
            <person name="Mizrachi E."/>
        </authorList>
    </citation>
    <scope>NUCLEOTIDE SEQUENCE</scope>
    <source>
        <tissue evidence="3">Young leaves</tissue>
    </source>
</reference>
<name>A0A9Q0L3D1_9MAGN</name>